<dbReference type="EMBL" id="BSYO01000002">
    <property type="protein sequence ID" value="GMH01378.1"/>
    <property type="molecule type" value="Genomic_DNA"/>
</dbReference>
<keyword evidence="2" id="KW-1133">Transmembrane helix</keyword>
<name>A0AAD3XD65_NEPGR</name>
<proteinExistence type="predicted"/>
<organism evidence="4 5">
    <name type="scientific">Nepenthes gracilis</name>
    <name type="common">Slender pitcher plant</name>
    <dbReference type="NCBI Taxonomy" id="150966"/>
    <lineage>
        <taxon>Eukaryota</taxon>
        <taxon>Viridiplantae</taxon>
        <taxon>Streptophyta</taxon>
        <taxon>Embryophyta</taxon>
        <taxon>Tracheophyta</taxon>
        <taxon>Spermatophyta</taxon>
        <taxon>Magnoliopsida</taxon>
        <taxon>eudicotyledons</taxon>
        <taxon>Gunneridae</taxon>
        <taxon>Pentapetalae</taxon>
        <taxon>Caryophyllales</taxon>
        <taxon>Nepenthaceae</taxon>
        <taxon>Nepenthes</taxon>
    </lineage>
</organism>
<dbReference type="PANTHER" id="PTHR44303:SF2">
    <property type="entry name" value="DNAJ HOMOLOG SUBFAMILY C MEMBER 16"/>
    <property type="match status" value="1"/>
</dbReference>
<accession>A0AAD3XD65</accession>
<reference evidence="4" key="1">
    <citation type="submission" date="2023-05" db="EMBL/GenBank/DDBJ databases">
        <title>Nepenthes gracilis genome sequencing.</title>
        <authorList>
            <person name="Fukushima K."/>
        </authorList>
    </citation>
    <scope>NUCLEOTIDE SEQUENCE</scope>
    <source>
        <strain evidence="4">SING2019-196</strain>
    </source>
</reference>
<dbReference type="SUPFAM" id="SSF46565">
    <property type="entry name" value="Chaperone J-domain"/>
    <property type="match status" value="1"/>
</dbReference>
<dbReference type="CDD" id="cd06257">
    <property type="entry name" value="DnaJ"/>
    <property type="match status" value="1"/>
</dbReference>
<dbReference type="InterPro" id="IPR052448">
    <property type="entry name" value="DnaJ_C16_autophagy_reg"/>
</dbReference>
<dbReference type="InterPro" id="IPR001623">
    <property type="entry name" value="DnaJ_domain"/>
</dbReference>
<feature type="domain" description="J" evidence="3">
    <location>
        <begin position="69"/>
        <end position="131"/>
    </location>
</feature>
<sequence>MANASSSTKAANTSSSQPTANISSAASSNNMAKLSSIYSVLKAYWIPLTLFFLFLLFQLFVLPASFPPSHYDVLGIRRDSSIEQVKAAYEKLVTKWNSGIELPPTTDFVKIRYAFELLSNPLSKRDYDLFRIDEHLDVLEKIKQQYAGESFSKIRYPLLDNGSPDTHDYALNFISSEDFQSLLGDQRALLILVYSHGSVRCRQFLNNWKRIGSLVGEVVNTGVVELGEYNLASYLAEKKSTGHAFFRNGLPSLVAFPQGCRASKCLLRYQGDLSVDGITDWFATIILKLPRIPYYSKESLGPKFLAKSSHHKVKVIFFSDSGVRATPFVRQIAKDYQAYASFAFVLWREVEYSFWWTAFDVESAPATVFLKDPGTKPIVYYGPVNSSWFVNVMEQNKMHELTQLRSLTSMELGCDARGYSRAGFNTMIWYCVILIGRPSPEINKMRETMRRVQKILSSDSELNATGIGPVAEPSTTALKEKRLTFAWMDGELQKNPCMFYIGAELSMESCGPRRSIIDSSHIVIVRYMRNNSMDDVLVKRKPNSPWSALQDDVDPASQLVARYNGSVEIPDIIEWISKIIKDGDSSNLPFYRTKTPNLIPENADPLWQIGSEKIFSTSKGVKSKVQSILIGIQDLLADPRIGPMLLLGALISFGGIWLHRSQLNHSTVSNQPQQPNLKKQVPKEWRNRGRITPSGDVPPSLTDMEPKDAHQMPMSDSDSTPMIK</sequence>
<dbReference type="PANTHER" id="PTHR44303">
    <property type="entry name" value="DNAJ HOMOLOG SUBFAMILY C MEMBER 16"/>
    <property type="match status" value="1"/>
</dbReference>
<feature type="region of interest" description="Disordered" evidence="1">
    <location>
        <begin position="1"/>
        <end position="22"/>
    </location>
</feature>
<feature type="region of interest" description="Disordered" evidence="1">
    <location>
        <begin position="666"/>
        <end position="724"/>
    </location>
</feature>
<evidence type="ECO:0000313" key="5">
    <source>
        <dbReference type="Proteomes" id="UP001279734"/>
    </source>
</evidence>
<feature type="compositionally biased region" description="Polar residues" evidence="1">
    <location>
        <begin position="714"/>
        <end position="724"/>
    </location>
</feature>
<dbReference type="SUPFAM" id="SSF52833">
    <property type="entry name" value="Thioredoxin-like"/>
    <property type="match status" value="2"/>
</dbReference>
<evidence type="ECO:0000313" key="4">
    <source>
        <dbReference type="EMBL" id="GMH01378.1"/>
    </source>
</evidence>
<dbReference type="Gene3D" id="1.10.287.110">
    <property type="entry name" value="DnaJ domain"/>
    <property type="match status" value="1"/>
</dbReference>
<dbReference type="InterPro" id="IPR036249">
    <property type="entry name" value="Thioredoxin-like_sf"/>
</dbReference>
<evidence type="ECO:0000256" key="2">
    <source>
        <dbReference type="SAM" id="Phobius"/>
    </source>
</evidence>
<feature type="transmembrane region" description="Helical" evidence="2">
    <location>
        <begin position="43"/>
        <end position="62"/>
    </location>
</feature>
<evidence type="ECO:0000256" key="1">
    <source>
        <dbReference type="SAM" id="MobiDB-lite"/>
    </source>
</evidence>
<keyword evidence="2" id="KW-0472">Membrane</keyword>
<dbReference type="InterPro" id="IPR036869">
    <property type="entry name" value="J_dom_sf"/>
</dbReference>
<evidence type="ECO:0000259" key="3">
    <source>
        <dbReference type="PROSITE" id="PS50076"/>
    </source>
</evidence>
<feature type="compositionally biased region" description="Polar residues" evidence="1">
    <location>
        <begin position="666"/>
        <end position="677"/>
    </location>
</feature>
<keyword evidence="5" id="KW-1185">Reference proteome</keyword>
<dbReference type="PROSITE" id="PS50076">
    <property type="entry name" value="DNAJ_2"/>
    <property type="match status" value="1"/>
</dbReference>
<protein>
    <recommendedName>
        <fullName evidence="3">J domain-containing protein</fullName>
    </recommendedName>
</protein>
<comment type="caution">
    <text evidence="4">The sequence shown here is derived from an EMBL/GenBank/DDBJ whole genome shotgun (WGS) entry which is preliminary data.</text>
</comment>
<dbReference type="Pfam" id="PF00226">
    <property type="entry name" value="DnaJ"/>
    <property type="match status" value="1"/>
</dbReference>
<dbReference type="AlphaFoldDB" id="A0AAD3XD65"/>
<keyword evidence="2" id="KW-0812">Transmembrane</keyword>
<gene>
    <name evidence="4" type="ORF">Nepgr_003217</name>
</gene>
<dbReference type="Proteomes" id="UP001279734">
    <property type="component" value="Unassembled WGS sequence"/>
</dbReference>